<name>A0ABP8U7W3_9ACTN</name>
<keyword evidence="3" id="KW-1185">Reference proteome</keyword>
<dbReference type="Gene3D" id="3.10.450.50">
    <property type="match status" value="1"/>
</dbReference>
<dbReference type="InterPro" id="IPR009959">
    <property type="entry name" value="Cyclase_SnoaL-like"/>
</dbReference>
<dbReference type="EMBL" id="BAABHK010000004">
    <property type="protein sequence ID" value="GAA4625794.1"/>
    <property type="molecule type" value="Genomic_DNA"/>
</dbReference>
<dbReference type="Proteomes" id="UP001501442">
    <property type="component" value="Unassembled WGS sequence"/>
</dbReference>
<evidence type="ECO:0000313" key="2">
    <source>
        <dbReference type="EMBL" id="GAA4625794.1"/>
    </source>
</evidence>
<dbReference type="InterPro" id="IPR037401">
    <property type="entry name" value="SnoaL-like"/>
</dbReference>
<dbReference type="PANTHER" id="PTHR38436:SF1">
    <property type="entry name" value="ESTER CYCLASE"/>
    <property type="match status" value="1"/>
</dbReference>
<accession>A0ABP8U7W3</accession>
<protein>
    <submittedName>
        <fullName evidence="2">Nuclear transport factor 2 family protein</fullName>
    </submittedName>
</protein>
<comment type="caution">
    <text evidence="2">The sequence shown here is derived from an EMBL/GenBank/DDBJ whole genome shotgun (WGS) entry which is preliminary data.</text>
</comment>
<reference evidence="3" key="1">
    <citation type="journal article" date="2019" name="Int. J. Syst. Evol. Microbiol.">
        <title>The Global Catalogue of Microorganisms (GCM) 10K type strain sequencing project: providing services to taxonomists for standard genome sequencing and annotation.</title>
        <authorList>
            <consortium name="The Broad Institute Genomics Platform"/>
            <consortium name="The Broad Institute Genome Sequencing Center for Infectious Disease"/>
            <person name="Wu L."/>
            <person name="Ma J."/>
        </authorList>
    </citation>
    <scope>NUCLEOTIDE SEQUENCE [LARGE SCALE GENOMIC DNA]</scope>
    <source>
        <strain evidence="3">JCM 17939</strain>
    </source>
</reference>
<dbReference type="Pfam" id="PF12680">
    <property type="entry name" value="SnoaL_2"/>
    <property type="match status" value="1"/>
</dbReference>
<dbReference type="InterPro" id="IPR032710">
    <property type="entry name" value="NTF2-like_dom_sf"/>
</dbReference>
<dbReference type="SUPFAM" id="SSF54427">
    <property type="entry name" value="NTF2-like"/>
    <property type="match status" value="1"/>
</dbReference>
<feature type="domain" description="SnoaL-like" evidence="1">
    <location>
        <begin position="20"/>
        <end position="118"/>
    </location>
</feature>
<evidence type="ECO:0000259" key="1">
    <source>
        <dbReference type="Pfam" id="PF12680"/>
    </source>
</evidence>
<gene>
    <name evidence="2" type="ORF">GCM10023196_031360</name>
</gene>
<dbReference type="PANTHER" id="PTHR38436">
    <property type="entry name" value="POLYKETIDE CYCLASE SNOAL-LIKE DOMAIN"/>
    <property type="match status" value="1"/>
</dbReference>
<sequence length="136" mass="15022">MIDSSERDTLSDQQRNKQIVRDFAELAFNAKRPAEAVAAYIGPRYVQHNPEAPDGPEAFVAFVTGCGERFPKLSLDVRRVIAEDDLVVLHSLFTTSPEDRGTAAVDIFRLEDGKIVEHWDVVQPVPETAANGNGMV</sequence>
<proteinExistence type="predicted"/>
<organism evidence="2 3">
    <name type="scientific">Actinoallomurus vinaceus</name>
    <dbReference type="NCBI Taxonomy" id="1080074"/>
    <lineage>
        <taxon>Bacteria</taxon>
        <taxon>Bacillati</taxon>
        <taxon>Actinomycetota</taxon>
        <taxon>Actinomycetes</taxon>
        <taxon>Streptosporangiales</taxon>
        <taxon>Thermomonosporaceae</taxon>
        <taxon>Actinoallomurus</taxon>
    </lineage>
</organism>
<evidence type="ECO:0000313" key="3">
    <source>
        <dbReference type="Proteomes" id="UP001501442"/>
    </source>
</evidence>